<organism evidence="2 3">
    <name type="scientific">Vitis vinifera</name>
    <name type="common">Grape</name>
    <dbReference type="NCBI Taxonomy" id="29760"/>
    <lineage>
        <taxon>Eukaryota</taxon>
        <taxon>Viridiplantae</taxon>
        <taxon>Streptophyta</taxon>
        <taxon>Embryophyta</taxon>
        <taxon>Tracheophyta</taxon>
        <taxon>Spermatophyta</taxon>
        <taxon>Magnoliopsida</taxon>
        <taxon>eudicotyledons</taxon>
        <taxon>Gunneridae</taxon>
        <taxon>Pentapetalae</taxon>
        <taxon>rosids</taxon>
        <taxon>Vitales</taxon>
        <taxon>Vitaceae</taxon>
        <taxon>Viteae</taxon>
        <taxon>Vitis</taxon>
    </lineage>
</organism>
<name>A0ABY9C3M6_VITVI</name>
<sequence>MIAYDVEPGAPPGPEHPEIPQPEHPKELQPVEIPVDTRAPAPTVPSTGPMPEVAPSAPPATPGTPLVILATSEPPPPSESRIAISISEFRGL</sequence>
<reference evidence="2 3" key="1">
    <citation type="journal article" date="2023" name="Hortic Res">
        <title>The complete reference genome for grapevine (Vitis vinifera L.) genetics and breeding.</title>
        <authorList>
            <person name="Shi X."/>
            <person name="Cao S."/>
            <person name="Wang X."/>
            <person name="Huang S."/>
            <person name="Wang Y."/>
            <person name="Liu Z."/>
            <person name="Liu W."/>
            <person name="Leng X."/>
            <person name="Peng Y."/>
            <person name="Wang N."/>
            <person name="Wang Y."/>
            <person name="Ma Z."/>
            <person name="Xu X."/>
            <person name="Zhang F."/>
            <person name="Xue H."/>
            <person name="Zhong H."/>
            <person name="Wang Y."/>
            <person name="Zhang K."/>
            <person name="Velt A."/>
            <person name="Avia K."/>
            <person name="Holtgrawe D."/>
            <person name="Grimplet J."/>
            <person name="Matus J.T."/>
            <person name="Ware D."/>
            <person name="Wu X."/>
            <person name="Wang H."/>
            <person name="Liu C."/>
            <person name="Fang Y."/>
            <person name="Rustenholz C."/>
            <person name="Cheng Z."/>
            <person name="Xiao H."/>
            <person name="Zhou Y."/>
        </authorList>
    </citation>
    <scope>NUCLEOTIDE SEQUENCE [LARGE SCALE GENOMIC DNA]</scope>
    <source>
        <strain evidence="3">cv. Pinot noir / PN40024</strain>
        <tissue evidence="2">Leaf</tissue>
    </source>
</reference>
<protein>
    <submittedName>
        <fullName evidence="2">Uncharacterized protein</fullName>
    </submittedName>
</protein>
<keyword evidence="3" id="KW-1185">Reference proteome</keyword>
<accession>A0ABY9C3M6</accession>
<gene>
    <name evidence="2" type="ORF">VitviT2T_008560</name>
</gene>
<evidence type="ECO:0000313" key="2">
    <source>
        <dbReference type="EMBL" id="WJZ89334.1"/>
    </source>
</evidence>
<evidence type="ECO:0000256" key="1">
    <source>
        <dbReference type="SAM" id="MobiDB-lite"/>
    </source>
</evidence>
<feature type="region of interest" description="Disordered" evidence="1">
    <location>
        <begin position="1"/>
        <end position="92"/>
    </location>
</feature>
<proteinExistence type="predicted"/>
<dbReference type="Proteomes" id="UP001227230">
    <property type="component" value="Chromosome 6"/>
</dbReference>
<dbReference type="EMBL" id="CP126653">
    <property type="protein sequence ID" value="WJZ89334.1"/>
    <property type="molecule type" value="Genomic_DNA"/>
</dbReference>
<evidence type="ECO:0000313" key="3">
    <source>
        <dbReference type="Proteomes" id="UP001227230"/>
    </source>
</evidence>
<feature type="compositionally biased region" description="Basic and acidic residues" evidence="1">
    <location>
        <begin position="15"/>
        <end position="29"/>
    </location>
</feature>